<dbReference type="EMBL" id="JAGKQM010002251">
    <property type="protein sequence ID" value="KAH0849914.1"/>
    <property type="molecule type" value="Genomic_DNA"/>
</dbReference>
<evidence type="ECO:0000313" key="3">
    <source>
        <dbReference type="Proteomes" id="UP000824890"/>
    </source>
</evidence>
<reference evidence="2 3" key="1">
    <citation type="submission" date="2021-05" db="EMBL/GenBank/DDBJ databases">
        <title>Genome Assembly of Synthetic Allotetraploid Brassica napus Reveals Homoeologous Exchanges between Subgenomes.</title>
        <authorList>
            <person name="Davis J.T."/>
        </authorList>
    </citation>
    <scope>NUCLEOTIDE SEQUENCE [LARGE SCALE GENOMIC DNA]</scope>
    <source>
        <strain evidence="3">cv. Da-Ae</strain>
        <tissue evidence="2">Seedling</tissue>
    </source>
</reference>
<accession>A0ABQ7X3E0</accession>
<protein>
    <submittedName>
        <fullName evidence="2">Uncharacterized protein</fullName>
    </submittedName>
</protein>
<comment type="caution">
    <text evidence="2">The sequence shown here is derived from an EMBL/GenBank/DDBJ whole genome shotgun (WGS) entry which is preliminary data.</text>
</comment>
<evidence type="ECO:0000313" key="2">
    <source>
        <dbReference type="EMBL" id="KAH0849914.1"/>
    </source>
</evidence>
<keyword evidence="3" id="KW-1185">Reference proteome</keyword>
<evidence type="ECO:0000256" key="1">
    <source>
        <dbReference type="SAM" id="MobiDB-lite"/>
    </source>
</evidence>
<feature type="region of interest" description="Disordered" evidence="1">
    <location>
        <begin position="1"/>
        <end position="34"/>
    </location>
</feature>
<proteinExistence type="predicted"/>
<sequence>MASEKPVQDVTDVTESKKEEENVDVVESSKDKNIPDVLDLSTEKTDENVPVKEAGLPEPGTSVKSKTANKIVKKKTGTFSRSPRFLSQSSSFQLEELVMTSLERALMQQQHQG</sequence>
<name>A0ABQ7X3E0_BRANA</name>
<organism evidence="2 3">
    <name type="scientific">Brassica napus</name>
    <name type="common">Rape</name>
    <dbReference type="NCBI Taxonomy" id="3708"/>
    <lineage>
        <taxon>Eukaryota</taxon>
        <taxon>Viridiplantae</taxon>
        <taxon>Streptophyta</taxon>
        <taxon>Embryophyta</taxon>
        <taxon>Tracheophyta</taxon>
        <taxon>Spermatophyta</taxon>
        <taxon>Magnoliopsida</taxon>
        <taxon>eudicotyledons</taxon>
        <taxon>Gunneridae</taxon>
        <taxon>Pentapetalae</taxon>
        <taxon>rosids</taxon>
        <taxon>malvids</taxon>
        <taxon>Brassicales</taxon>
        <taxon>Brassicaceae</taxon>
        <taxon>Brassiceae</taxon>
        <taxon>Brassica</taxon>
    </lineage>
</organism>
<dbReference type="Proteomes" id="UP000824890">
    <property type="component" value="Unassembled WGS sequence"/>
</dbReference>
<gene>
    <name evidence="2" type="ORF">HID58_095969</name>
</gene>